<protein>
    <recommendedName>
        <fullName evidence="2">Protein argonaute</fullName>
    </recommendedName>
</protein>
<dbReference type="EMBL" id="FO203431">
    <property type="protein sequence ID" value="CCH87142.1"/>
    <property type="molecule type" value="Genomic_DNA"/>
</dbReference>
<dbReference type="OMA" id="CCAAQMF"/>
<dbReference type="Gene3D" id="3.30.420.10">
    <property type="entry name" value="Ribonuclease H-like superfamily/Ribonuclease H"/>
    <property type="match status" value="1"/>
</dbReference>
<reference evidence="4 5" key="1">
    <citation type="journal article" date="2012" name="J. Bacteriol.">
        <title>Genome Sequence of Radiation-Resistant Modestobacter marinus Strain BC501, a Representative Actinobacterium That Thrives on Calcareous Stone Surfaces.</title>
        <authorList>
            <person name="Normand P."/>
            <person name="Gury J."/>
            <person name="Pujic P."/>
            <person name="Chouaia B."/>
            <person name="Crotti E."/>
            <person name="Brusetti L."/>
            <person name="Daffonchio D."/>
            <person name="Vacherie B."/>
            <person name="Barbe V."/>
            <person name="Medigue C."/>
            <person name="Calteau A."/>
            <person name="Ghodhbane-Gtari F."/>
            <person name="Essoussi I."/>
            <person name="Nouioui I."/>
            <person name="Abbassi-Ghozzi I."/>
            <person name="Gtari M."/>
        </authorList>
    </citation>
    <scope>NUCLEOTIDE SEQUENCE [LARGE SCALE GENOMIC DNA]</scope>
    <source>
        <strain evidence="5">BC 501</strain>
    </source>
</reference>
<evidence type="ECO:0000259" key="3">
    <source>
        <dbReference type="SMART" id="SM00950"/>
    </source>
</evidence>
<dbReference type="eggNOG" id="COG1431">
    <property type="taxonomic scope" value="Bacteria"/>
</dbReference>
<dbReference type="CDD" id="cd04659">
    <property type="entry name" value="Piwi_piwi-like_ProArk"/>
    <property type="match status" value="1"/>
</dbReference>
<dbReference type="Proteomes" id="UP000006461">
    <property type="component" value="Chromosome"/>
</dbReference>
<dbReference type="AlphaFoldDB" id="I4EUS9"/>
<proteinExistence type="inferred from homology"/>
<dbReference type="InterPro" id="IPR003165">
    <property type="entry name" value="Piwi"/>
</dbReference>
<dbReference type="SMART" id="SM00950">
    <property type="entry name" value="Piwi"/>
    <property type="match status" value="1"/>
</dbReference>
<sequence>MRLRVLAEPELEFGAGARHIDPRFGIAAYGPADRLTAGAPQEIRVGVVGLPSDTAGLLAWLDRCRTSIDAPSGKAERMLNLFPSFPGFSEGAAFYSTLSFQDRAVNHIRLRDLERLQDLTPADAASQAVELYLEQIHALVEDNWCNVIICCRPDLPEPPEGQVRQSGEVNFRDLLKARAMTFGRPIQVIKRTTWGDASKSPITGAKAAHGGRSVQDEATRAWNLHTALYYKAGGVPWRLRRQSADLSTCFVGVGFFRNTSGDNLETAVAQVFNQRGDGVVVRGGVAALGKDDLQPHLRSEDASDLLQSALQAFRREHKTLPARCVLHKTSSFDRAETEGFRAIADQVYLDTLDLVWVSRSESTRLFRAGANNPPLRGTLLELSRDHGVLYSVGTVPFYGAYPGPFIPAPLGLRVADSERPLEVIGEEILALTKMNWNRTQLDARDPITLRTSAQVGNVLRFVEPEAPVIGSYAYYM</sequence>
<evidence type="ECO:0000313" key="5">
    <source>
        <dbReference type="Proteomes" id="UP000006461"/>
    </source>
</evidence>
<dbReference type="KEGG" id="mmar:MODMU_1701"/>
<evidence type="ECO:0000256" key="2">
    <source>
        <dbReference type="ARBA" id="ARBA00035032"/>
    </source>
</evidence>
<name>I4EUS9_MODI5</name>
<comment type="similarity">
    <text evidence="1">Belongs to the argonaute family. Long pAgo subfamily.</text>
</comment>
<feature type="domain" description="Piwi" evidence="3">
    <location>
        <begin position="175"/>
        <end position="460"/>
    </location>
</feature>
<dbReference type="GO" id="GO:0003676">
    <property type="term" value="F:nucleic acid binding"/>
    <property type="evidence" value="ECO:0007669"/>
    <property type="project" value="InterPro"/>
</dbReference>
<dbReference type="HOGENOM" id="CLU_031104_1_0_11"/>
<accession>I4EUS9</accession>
<dbReference type="InterPro" id="IPR012337">
    <property type="entry name" value="RNaseH-like_sf"/>
</dbReference>
<evidence type="ECO:0000256" key="1">
    <source>
        <dbReference type="ARBA" id="ARBA00035012"/>
    </source>
</evidence>
<keyword evidence="5" id="KW-1185">Reference proteome</keyword>
<gene>
    <name evidence="4" type="ordered locus">MODMU_1701</name>
</gene>
<dbReference type="InterPro" id="IPR036397">
    <property type="entry name" value="RNaseH_sf"/>
</dbReference>
<dbReference type="SUPFAM" id="SSF53098">
    <property type="entry name" value="Ribonuclease H-like"/>
    <property type="match status" value="1"/>
</dbReference>
<dbReference type="STRING" id="477641.MODMU_1701"/>
<organism evidence="4 5">
    <name type="scientific">Modestobacter italicus (strain DSM 44449 / CECT 9708 / BC 501)</name>
    <dbReference type="NCBI Taxonomy" id="2732864"/>
    <lineage>
        <taxon>Bacteria</taxon>
        <taxon>Bacillati</taxon>
        <taxon>Actinomycetota</taxon>
        <taxon>Actinomycetes</taxon>
        <taxon>Geodermatophilales</taxon>
        <taxon>Geodermatophilaceae</taxon>
        <taxon>Modestobacter</taxon>
    </lineage>
</organism>
<evidence type="ECO:0000313" key="4">
    <source>
        <dbReference type="EMBL" id="CCH87142.1"/>
    </source>
</evidence>